<dbReference type="Proteomes" id="UP000094609">
    <property type="component" value="Chromosome"/>
</dbReference>
<evidence type="ECO:0000256" key="1">
    <source>
        <dbReference type="SAM" id="Phobius"/>
    </source>
</evidence>
<name>A0A1D7TP09_9BACT</name>
<dbReference type="Pfam" id="PF14358">
    <property type="entry name" value="DUF4405"/>
    <property type="match status" value="1"/>
</dbReference>
<keyword evidence="1" id="KW-0812">Transmembrane</keyword>
<sequence>MKVIPRNVLSALLTVVFVVVSITGVLMYFKIRMFSIQSLHIWLGFAFALVGCLHLFKNWSGFLSYFKKRSTFVSAAFALLVTAAFIILPLINPQAKSISPKNQLFSAMLNAPISKVAAFVDLDEDMVVKKLADNQILASHKQSVSEIAKANEKSNDEVLNIVFSAPKAP</sequence>
<evidence type="ECO:0000259" key="2">
    <source>
        <dbReference type="Pfam" id="PF14358"/>
    </source>
</evidence>
<dbReference type="AlphaFoldDB" id="A0A1D7TP09"/>
<keyword evidence="1" id="KW-0472">Membrane</keyword>
<feature type="transmembrane region" description="Helical" evidence="1">
    <location>
        <begin position="6"/>
        <end position="29"/>
    </location>
</feature>
<proteinExistence type="predicted"/>
<evidence type="ECO:0000313" key="3">
    <source>
        <dbReference type="EMBL" id="AOO66723.1"/>
    </source>
</evidence>
<feature type="transmembrane region" description="Helical" evidence="1">
    <location>
        <begin position="41"/>
        <end position="59"/>
    </location>
</feature>
<dbReference type="PATRIC" id="fig|1193502.14.peg.3008"/>
<keyword evidence="1" id="KW-1133">Transmembrane helix</keyword>
<dbReference type="KEGG" id="shal:SHALO_2971"/>
<gene>
    <name evidence="3" type="ORF">SHALO_2971</name>
</gene>
<dbReference type="RefSeq" id="WP_025346294.1">
    <property type="nucleotide sequence ID" value="NZ_CP017111.1"/>
</dbReference>
<dbReference type="InterPro" id="IPR025517">
    <property type="entry name" value="DUF4405"/>
</dbReference>
<reference evidence="4" key="1">
    <citation type="submission" date="2016-08" db="EMBL/GenBank/DDBJ databases">
        <title>Complete genome sequence of the organohalide-respiring Epsilonproteobacterium Sulfurospirillum halorespirans.</title>
        <authorList>
            <person name="Goris T."/>
            <person name="Zimmermann J."/>
            <person name="Schenz B."/>
            <person name="Lemos M."/>
            <person name="Hackermueller J."/>
            <person name="Diekert G."/>
        </authorList>
    </citation>
    <scope>NUCLEOTIDE SEQUENCE [LARGE SCALE GENOMIC DNA]</scope>
    <source>
        <strain>DSM 13726</strain>
        <strain evidence="4">PCE-M2</strain>
    </source>
</reference>
<accession>A0A1D7TP09</accession>
<keyword evidence="4" id="KW-1185">Reference proteome</keyword>
<dbReference type="STRING" id="1193502.SHALO_2971"/>
<organism evidence="3 4">
    <name type="scientific">Sulfurospirillum halorespirans DSM 13726</name>
    <dbReference type="NCBI Taxonomy" id="1193502"/>
    <lineage>
        <taxon>Bacteria</taxon>
        <taxon>Pseudomonadati</taxon>
        <taxon>Campylobacterota</taxon>
        <taxon>Epsilonproteobacteria</taxon>
        <taxon>Campylobacterales</taxon>
        <taxon>Sulfurospirillaceae</taxon>
        <taxon>Sulfurospirillum</taxon>
    </lineage>
</organism>
<feature type="transmembrane region" description="Helical" evidence="1">
    <location>
        <begin position="71"/>
        <end position="91"/>
    </location>
</feature>
<feature type="domain" description="Flavinylation-associated cytochrome" evidence="2">
    <location>
        <begin position="8"/>
        <end position="59"/>
    </location>
</feature>
<evidence type="ECO:0000313" key="4">
    <source>
        <dbReference type="Proteomes" id="UP000094609"/>
    </source>
</evidence>
<protein>
    <recommendedName>
        <fullName evidence="2">Flavinylation-associated cytochrome domain-containing protein</fullName>
    </recommendedName>
</protein>
<dbReference type="EMBL" id="CP017111">
    <property type="protein sequence ID" value="AOO66723.1"/>
    <property type="molecule type" value="Genomic_DNA"/>
</dbReference>